<keyword evidence="3" id="KW-1185">Reference proteome</keyword>
<feature type="transmembrane region" description="Helical" evidence="1">
    <location>
        <begin position="78"/>
        <end position="95"/>
    </location>
</feature>
<evidence type="ECO:0000313" key="3">
    <source>
        <dbReference type="Proteomes" id="UP000000466"/>
    </source>
</evidence>
<feature type="transmembrane region" description="Helical" evidence="1">
    <location>
        <begin position="133"/>
        <end position="151"/>
    </location>
</feature>
<dbReference type="RefSeq" id="WP_015047287.1">
    <property type="nucleotide sequence ID" value="NC_018868.3"/>
</dbReference>
<dbReference type="AlphaFoldDB" id="K4KM16"/>
<evidence type="ECO:0000256" key="1">
    <source>
        <dbReference type="SAM" id="Phobius"/>
    </source>
</evidence>
<evidence type="ECO:0000313" key="2">
    <source>
        <dbReference type="EMBL" id="AFU99123.1"/>
    </source>
</evidence>
<keyword evidence="1" id="KW-0472">Membrane</keyword>
<accession>K4KM16</accession>
<keyword evidence="1" id="KW-0812">Transmembrane</keyword>
<dbReference type="KEGG" id="saga:M5M_09700"/>
<name>K4KM16_SIMAS</name>
<keyword evidence="1" id="KW-1133">Transmembrane helix</keyword>
<gene>
    <name evidence="2" type="ordered locus">M5M_09700</name>
</gene>
<feature type="transmembrane region" description="Helical" evidence="1">
    <location>
        <begin position="163"/>
        <end position="183"/>
    </location>
</feature>
<feature type="transmembrane region" description="Helical" evidence="1">
    <location>
        <begin position="52"/>
        <end position="72"/>
    </location>
</feature>
<organism evidence="2 3">
    <name type="scientific">Simiduia agarivorans (strain DSM 21679 / JCM 13881 / BCRC 17597 / SA1)</name>
    <dbReference type="NCBI Taxonomy" id="1117647"/>
    <lineage>
        <taxon>Bacteria</taxon>
        <taxon>Pseudomonadati</taxon>
        <taxon>Pseudomonadota</taxon>
        <taxon>Gammaproteobacteria</taxon>
        <taxon>Cellvibrionales</taxon>
        <taxon>Cellvibrionaceae</taxon>
        <taxon>Simiduia</taxon>
    </lineage>
</organism>
<reference evidence="2 3" key="1">
    <citation type="journal article" date="2013" name="Genome Announc.">
        <title>Complete genome sequence of Simiduia agarivorans SA1(T), a marine bacterium able to degrade a variety of polysaccharides.</title>
        <authorList>
            <person name="Lin S.Y."/>
            <person name="Shieh W.Y."/>
            <person name="Chen J.S."/>
            <person name="Tang S.L."/>
        </authorList>
    </citation>
    <scope>NUCLEOTIDE SEQUENCE [LARGE SCALE GENOMIC DNA]</scope>
    <source>
        <strain evidence="3">DSM 21679 / JCM 13881 / BCRC 17597 / SA1</strain>
    </source>
</reference>
<dbReference type="STRING" id="1117647.M5M_09700"/>
<proteinExistence type="predicted"/>
<dbReference type="EMBL" id="CP003746">
    <property type="protein sequence ID" value="AFU99123.1"/>
    <property type="molecule type" value="Genomic_DNA"/>
</dbReference>
<dbReference type="HOGENOM" id="CLU_1371207_0_0_6"/>
<dbReference type="eggNOG" id="ENOG5033K52">
    <property type="taxonomic scope" value="Bacteria"/>
</dbReference>
<protein>
    <submittedName>
        <fullName evidence="2">Uncharacterized protein</fullName>
    </submittedName>
</protein>
<sequence>MADNNQDLNPASGLEDDDLDLGALGAAWRSQTPKVDVDFSAAYRQQKRRRMWFALDLVQALVLLVASVGFLLFLPTSAITVIASVVLFFSGLIVGQQAFSIHRQVLDYADWTAAGLLTFRCMHLRASLRHLRINQLGCVITLAFTLLLYLLNAFRVTEVPETLLAAFGYLVLPTLILLAYFQVRVKRSQVLMAQAEKMKAEFDAA</sequence>
<dbReference type="Proteomes" id="UP000000466">
    <property type="component" value="Chromosome"/>
</dbReference>